<evidence type="ECO:0000256" key="7">
    <source>
        <dbReference type="SAM" id="MobiDB-lite"/>
    </source>
</evidence>
<evidence type="ECO:0000256" key="3">
    <source>
        <dbReference type="ARBA" id="ARBA00022450"/>
    </source>
</evidence>
<dbReference type="InterPro" id="IPR020845">
    <property type="entry name" value="AMP-binding_CS"/>
</dbReference>
<dbReference type="KEGG" id="sfk:KY5_0658c"/>
<dbReference type="PANTHER" id="PTHR45527">
    <property type="entry name" value="NONRIBOSOMAL PEPTIDE SYNTHETASE"/>
    <property type="match status" value="1"/>
</dbReference>
<keyword evidence="3" id="KW-0596">Phosphopantetheine</keyword>
<dbReference type="Gene3D" id="1.10.1200.10">
    <property type="entry name" value="ACP-like"/>
    <property type="match status" value="4"/>
</dbReference>
<feature type="domain" description="Carrier" evidence="8">
    <location>
        <begin position="3098"/>
        <end position="3173"/>
    </location>
</feature>
<dbReference type="GO" id="GO:0044550">
    <property type="term" value="P:secondary metabolite biosynthetic process"/>
    <property type="evidence" value="ECO:0007669"/>
    <property type="project" value="UniProtKB-ARBA"/>
</dbReference>
<dbReference type="Gene3D" id="3.30.559.30">
    <property type="entry name" value="Nonribosomal peptide synthetase, condensation domain"/>
    <property type="match status" value="5"/>
</dbReference>
<evidence type="ECO:0000256" key="1">
    <source>
        <dbReference type="ARBA" id="ARBA00001957"/>
    </source>
</evidence>
<dbReference type="GO" id="GO:0072330">
    <property type="term" value="P:monocarboxylic acid biosynthetic process"/>
    <property type="evidence" value="ECO:0007669"/>
    <property type="project" value="UniProtKB-ARBA"/>
</dbReference>
<dbReference type="InterPro" id="IPR006162">
    <property type="entry name" value="Ppantetheine_attach_site"/>
</dbReference>
<dbReference type="FunFam" id="3.30.559.10:FF:000012">
    <property type="entry name" value="Non-ribosomal peptide synthetase"/>
    <property type="match status" value="1"/>
</dbReference>
<evidence type="ECO:0000256" key="6">
    <source>
        <dbReference type="ARBA" id="ARBA00023194"/>
    </source>
</evidence>
<dbReference type="FunFam" id="3.40.50.980:FF:000002">
    <property type="entry name" value="Enterobactin synthetase component F"/>
    <property type="match status" value="3"/>
</dbReference>
<dbReference type="Gene3D" id="3.40.50.12780">
    <property type="entry name" value="N-terminal domain of ligase-like"/>
    <property type="match status" value="1"/>
</dbReference>
<dbReference type="InterPro" id="IPR000873">
    <property type="entry name" value="AMP-dep_synth/lig_dom"/>
</dbReference>
<sequence length="4778" mass="515934">MSEGGSLRHRASAAQLGVWVAQQLEPGSPLYNCGVFFDIDAPLDQDLLDRAVTRAVRETEALRVRFTEDDEGLWLETVPGTAPLSHVDLSDEADPYAAALARMKADLAVPVDLTQGPLYGHTLLRLAPDRHLLAFRYHHIALDGWGQTLHCRRIAELYTAYTQGAEPAEATFGALSRLLDEDSEYRRSAAHERDGDYWREALADAPEAPRLAPGSAPPAHSELRAATWLSDAQVSGLTAAAREAGTRWTVVLTAAFAAYLQRLTSLSDVLIGFPIAARTGRAALTTPGMLANEVPLRVRVRPSETMAELTAQVARQVLGAVKHQRYRGEDLHRDLARNAGNPLVGPVVNLVGHEQSLDFGGRTATARQLSTGRVRDLSVHISGTPDGTGGIRVDFDAHAGLYSDAELHAHRDRFLTYLSRLLADTSEPIGRADLLDADEHHRAVVEWNDTGRDVPSTTLPALWAEQVRRTPEAPAVESRDQVLSYAELDERADRLARRLSRAGAGPEKFVALVLPRSVELVVALLAVVKAGAAYVPVDPDYPADRIQYMIEDCEPALIVTDTRFADRVPGPASRRVLVDVPDTAAAPHEEGAAEADDTAHATRLLPNHPAYVIYTSGSTGRPKGVVVEHRSLTAYLQRARATYPAAAGASLLHSPVAFDLTVTALYTPLVSGGRVRVGDLDEDTAGSGARPTFMKVTPSHLELLDTLPDAASPSDTLIIGGEALHGSALDAWRRRHPDAVVYNAYGPTEATVNCLDHRLEPGEPTPDGPVPVGRPFWNTRAYVLDSALRPVPPTVVGELYIAGTGLARGYWRRQDLTAERFVADPFAPLHDAPGARMYRTGDLVRQRHDGSIEFVGRADGQVKIRGHRIELGEIQARLARLPEVAQAVVIARSDRPGDVSLVGYAVPAGGAHPDSLREQLADALPEYMVPAAVVLLDELPLTPNGKLDRKALPAPEYADDTPARAPRTPHEELLCELFARVLGLPQVGPDSDFFTLGGHSLLATRLVSRVRASFRAEITVRQLFDAPTPAALARALASAGAVGEPLSPAGPRPARIPASYGQRRWWFLDRMEDQDANATHNIPAALRLSGTLDRAALHAALGDVVRRHEPLRTLLTEDAEGLCQTVLAPEDAEPSLLVAPVDPADLDAGLDRVARERFDLSAEPPLRVRLFEMSDTEHVLLLVVHHVAADGWSMERLVRDIATAYAARQQGKAPDWSPLPLQYADYALWQRDALGTPGDPDSLADRQLAYWKQTLDGLPDEVPLPVDRPRPAVATGAGAHFEFDVPAELHTRMVALARTHNASVFMVVQAALAALLSRLGGGEDIPIGSPIAGRTDEAVEELVGVFVNTLVLRTDVSGAPTFRELLARVRESDLSAYVHQDVPFERLVEELNPARSLSRSPLFQVMLAFQNTYRHDGINALSELSGLDAELLPSHTGTAEFDLSFDLGERFTTDGAPAGMYGGLEYSTELFDPATAHAVADRLLRVLDQACADPDGRVSDLDVLSGEELRRVVVEWNATESVVPSASLADLFVEQVGRTPDAVALVSGDESLSYAELDARACGVAGLLAARGVRVGDRVGVMVPRSVELMVALLAVHKAGAAYVPVDVDYPVDRVRYVLDDAAPSLVLTVSGVSVDVPGVPVVCVDEVGSGTSGGFAPRALPESPAYVIYTSGSTGRPKGVVVPHQGVVNRLLWMQHAYGLTPDDRVLQKTPAGFDVSVWEFFWPLITGATLVLARPDGHRDPAYLADVIRQERITTLHFVPSMLRVYLAEPTAAECPSLQRVFCSGEALPGELSDRFHEVMDAQLHNLYGPTEASVDVTYYPCAQGSGVSVPIGRPVWNTSVFVLDGGLRPVAPGVVGELYLAGVQLAYGYWGRAGLSAERFVACPFGSSGSRMYRTGDLVRWTASGDLVFVGRVDDQVKIRGQRVELGEVQAVVAAVPGVGQSVVVAREEGVGDWRLVAYVVSSPDVVVDAGVVREWVAERLPEGMVPSAVVVLDALPVTVNGKLDRRALPAPEYQVGAGRLPRGPREEILCGLFAEVLGVPRVGVDDSFFDLGGHSLLVTRLVSRVRTVFDAELPIQRVFRTPTVAGLAEVLETVDAARVPVTAGPRPDRLPLSFAQERLWFLHRFEGAAATYNLPLVLELSGRLDQEALRAALADVVARHAPLRTLFAEDAEGPYQRVLDPGRPELTVVSLTGADAGQVRRHIDAATRVGFDIAAEPPLRVTLFETAPDEHTLLLLLHHIAGDGWTLPVLAEDLATAYTSRLDGAAPGWSPLTVEYADYAVWQRDVLGSGDDPDSLLGGQLAYWREALAGLPEELALPVDRPRPAVASYEGERLEFEVPAELHARVVEVALQHRVSVFMVVQAALAVLLSRLGAGTDVPIGTPVAGRTDEAVERLVGCFVNTLVLRNDLSGEPTFAELLERVRETDLAAYAHQDLPFERLVEELNPERSLARHPLFQVTLTFDTEGSALERVDQAMKGLSVTDGKAWSGSAKFDLVFGFAERHTTSGDPDGMRAALVYSTDLYDPETARSLTDRLTRLLDSVTARPSLHIDAVDVLTEAERVVARELPPEGERSTLPELFEAQAARTPDRAAVVFGDVSLSYAELDGRAERVAHLLLDRGVCAGDFVALALPRSEELVVAILGVLKAGAAYVPVDPAYPADRIRNTLVDCGPALVVTSASVVASLPEDVGCEVVVLDSPSVVGELASGPAAGVAGRRGGVLPEHPAYVIYTSGSTGRPKGVVVAHQNVVRLFSATDEWFGFGADDVWTLFHSFAFDFSVWELWGALLHGGRLVVVSHEVSRSPADFLDLLVRERVTVLNQTPSAFYQLSQADADRPEVGRELALRYLVFGGEALEPSRLADWYARHGDRSPLLVNMYGITETTVHVTYLPLDESLTDGSARSVIGVGIPDLRVHVLDERLRPVPFGVVGELYVGGRAPADGYLHRRALTSERFVADPFAADGSRMYRTGDLARRLRDGGLEYLGRSDHQVKIRGFRIELGEIEAVLARHPDVGQCAVVVREDRPGDKRLVAYTVSAAGPVRHAALREHAAGSLPDYMVPSAFVALDALPLTPNGKLDQKALPEPETGAAPEGRAPRNPREEILCALFAEVLDVPEVSVDDDFFALGGHSLLATRLVGRIRGALSAELSVRALFESPTVAELATLLTSADDARTALTRAEPRPGRVPLSYAQQRLWFLQHLQGPSPAYNIPAALRLSGDVDRDALEAALADLAERHESLRTVFAEDEQGPYQKVLSPAEARPGLPVEHITEEQLAERLADAARTGLDLTSDAPLRARLFALAPQEHVLLLVIHHAATDGWSLLPLARDIVTAYAARSEGRTPDWAPLPVQYADYSLWQRARLGSEDDPESPVSRQLAHWTGELADLPSELTLPTDRPRPLVASEDGDEIGFDVPAEVHQSLLRLARESGASLFMVVQTALAALLTRLGAGTDVPIGTPVAGRDDEAVEDLIGFFVNTLVLRTDTTGDPTFTELLDRVRATDLTAYDHQDVPFERLVDALNPERSLGRHPLFQVSLRVDTSDRQSALDTIGRLPGLDVTRHPVTTHAAKFDLAFALEERHTAEGGPDGLRGVLEYRTDLFDEATVRSIGERLVHVLTAAAEQPAQRIGAVDVLTEAERVVARELPPEGERTTLPLLFEAQAARTPDRAAVVFGDVSLSYAELDGRAERVAHLLLDRGVCAGDFVALALPRSEELVVAILGVLKAGAAYVPVDPAYPADRIRNTLVDCGPALVVTSASVLASLPEDVGCEVVVLDSPSVVGELASGPAAGVAGRRGGVLPEHPAYVIYTSGSTGRPKGVVVAHQNVVRLFSATDEWFGFGADDVWTLFHSFAFDFSVWELWGALLHGGRLVVVSHEVSRSPADFLDLLVRERVTVLNQTPSAFYQLSQADADRPEVGRELALRYLVFGGEALEPSRLADWYARHGDRSPLLVNMYGITETTVHVTYLPLDESLTDGSARSVIGVGIPDLRVHVLDERLRPVPFGVVGELYVGGRAPADGYLHRRGLTSERFVADPFAADGSRMYRTGDLARRNRDGGLEYLGRSDHQVKIRGFRIELGEIEAALARHPGVGECTVVVREDRPGDKRLVAYAVPATGAGTGQDPAAWREHLARELPAHMVPTAIVPLDALPLTPNGKVNQKALPRPEYGGDTQRRAPSTAREEVLCAVFAEVLGQDEVGVDEGFFVLGGDSIMAIQLVSKARRAGLELSVRDVFEYQTVMALAHAAQDSDPGVAVTEEYAKGAGDVPLMPITHWLAELGGPTDHFSQSQVVRVPAGADPDRLARALQAVLDHHDALRMTLHVTDDDGGEGGSAAGWRLEVPEGPGPRAADVLHRVDVSGADDEGLRTLLLEEGAAARARLAPREGVMVRAVWFDAGPRRQGRLLLVVHHLAVDGVSWRILLPDLAEAWHGCASGGVPQLQPVGTSLRGWAHRLAELAAERPDATELALWQDVLADEGPRLGARSLDPARDTYATARHLSVTLPPDVTEAVLSSVTAAFRAGPDQVLLAAFALATAEWQGRSGRTGAGRPARAGAEVLLDLEGHGREEEFAGGADLSRTVGWFTSIYPVRLRAGDLDLADAWAAGPAAGDLVKRVKEQLRAIPDRGMAYGLARYLDPRTAGQLAARPQPEIGFNYLGRYAVGTDDDPADWTIEAGVDTGTDHDPRMPLPHVLELNAATRDTPQGPELAAVWTWAGDLLSEDRVEELARLWFRALECLATHAERPDAGGLTPSDVGLSTIDQNEIDEFEEELTQEWETHK</sequence>
<dbReference type="CDD" id="cd17643">
    <property type="entry name" value="A_NRPS_Cytc1-like"/>
    <property type="match status" value="2"/>
</dbReference>
<dbReference type="CDD" id="cd05930">
    <property type="entry name" value="A_NRPS"/>
    <property type="match status" value="1"/>
</dbReference>
<dbReference type="NCBIfam" id="NF003417">
    <property type="entry name" value="PRK04813.1"/>
    <property type="match status" value="4"/>
</dbReference>
<gene>
    <name evidence="9" type="ORF">KY5_0658c</name>
</gene>
<dbReference type="FunFam" id="2.30.38.10:FF:000001">
    <property type="entry name" value="Non-ribosomal peptide synthetase PvdI"/>
    <property type="match status" value="1"/>
</dbReference>
<dbReference type="PROSITE" id="PS00455">
    <property type="entry name" value="AMP_BINDING"/>
    <property type="match status" value="4"/>
</dbReference>
<keyword evidence="10" id="KW-1185">Reference proteome</keyword>
<dbReference type="Pfam" id="PF00501">
    <property type="entry name" value="AMP-binding"/>
    <property type="match status" value="4"/>
</dbReference>
<dbReference type="Proteomes" id="UP000221011">
    <property type="component" value="Chromosome"/>
</dbReference>
<feature type="region of interest" description="Disordered" evidence="7">
    <location>
        <begin position="3078"/>
        <end position="3099"/>
    </location>
</feature>
<proteinExistence type="inferred from homology"/>
<dbReference type="Pfam" id="PF13193">
    <property type="entry name" value="AMP-binding_C"/>
    <property type="match status" value="4"/>
</dbReference>
<dbReference type="InterPro" id="IPR042099">
    <property type="entry name" value="ANL_N_sf"/>
</dbReference>
<dbReference type="GO" id="GO:0003824">
    <property type="term" value="F:catalytic activity"/>
    <property type="evidence" value="ECO:0007669"/>
    <property type="project" value="UniProtKB-KW"/>
</dbReference>
<dbReference type="InterPro" id="IPR020806">
    <property type="entry name" value="PKS_PP-bd"/>
</dbReference>
<dbReference type="InterPro" id="IPR001242">
    <property type="entry name" value="Condensation_dom"/>
</dbReference>
<dbReference type="PANTHER" id="PTHR45527:SF14">
    <property type="entry name" value="PLIPASTATIN SYNTHASE SUBUNIT B"/>
    <property type="match status" value="1"/>
</dbReference>
<dbReference type="GO" id="GO:0008610">
    <property type="term" value="P:lipid biosynthetic process"/>
    <property type="evidence" value="ECO:0007669"/>
    <property type="project" value="UniProtKB-ARBA"/>
</dbReference>
<dbReference type="PROSITE" id="PS50075">
    <property type="entry name" value="CARRIER"/>
    <property type="match status" value="4"/>
</dbReference>
<dbReference type="InterPro" id="IPR045851">
    <property type="entry name" value="AMP-bd_C_sf"/>
</dbReference>
<dbReference type="Gene3D" id="2.30.38.10">
    <property type="entry name" value="Luciferase, Domain 3"/>
    <property type="match status" value="3"/>
</dbReference>
<name>A0A291Q2G9_9ACTN</name>
<dbReference type="Gene3D" id="3.40.50.980">
    <property type="match status" value="6"/>
</dbReference>
<feature type="domain" description="Carrier" evidence="8">
    <location>
        <begin position="4176"/>
        <end position="4250"/>
    </location>
</feature>
<evidence type="ECO:0000313" key="10">
    <source>
        <dbReference type="Proteomes" id="UP000221011"/>
    </source>
</evidence>
<dbReference type="GO" id="GO:0005829">
    <property type="term" value="C:cytosol"/>
    <property type="evidence" value="ECO:0007669"/>
    <property type="project" value="TreeGrafter"/>
</dbReference>
<dbReference type="NCBIfam" id="TIGR01733">
    <property type="entry name" value="AA-adenyl-dom"/>
    <property type="match status" value="4"/>
</dbReference>
<dbReference type="SMART" id="SM00823">
    <property type="entry name" value="PKS_PP"/>
    <property type="match status" value="4"/>
</dbReference>
<dbReference type="PROSITE" id="PS00012">
    <property type="entry name" value="PHOSPHOPANTETHEINE"/>
    <property type="match status" value="3"/>
</dbReference>
<dbReference type="Pfam" id="PF00668">
    <property type="entry name" value="Condensation"/>
    <property type="match status" value="5"/>
</dbReference>
<dbReference type="Gene3D" id="3.30.559.10">
    <property type="entry name" value="Chloramphenicol acetyltransferase-like domain"/>
    <property type="match status" value="5"/>
</dbReference>
<dbReference type="FunFam" id="1.10.1200.10:FF:000016">
    <property type="entry name" value="Non-ribosomal peptide synthase"/>
    <property type="match status" value="3"/>
</dbReference>
<dbReference type="InterPro" id="IPR010060">
    <property type="entry name" value="NRPS_synth"/>
</dbReference>
<evidence type="ECO:0000256" key="2">
    <source>
        <dbReference type="ARBA" id="ARBA00006432"/>
    </source>
</evidence>
<keyword evidence="6" id="KW-0045">Antibiotic biosynthesis</keyword>
<evidence type="ECO:0000256" key="5">
    <source>
        <dbReference type="ARBA" id="ARBA00022737"/>
    </source>
</evidence>
<dbReference type="RefSeq" id="WP_098240745.1">
    <property type="nucleotide sequence ID" value="NZ_CP022685.1"/>
</dbReference>
<keyword evidence="4" id="KW-0597">Phosphoprotein</keyword>
<dbReference type="GO" id="GO:0031177">
    <property type="term" value="F:phosphopantetheine binding"/>
    <property type="evidence" value="ECO:0007669"/>
    <property type="project" value="InterPro"/>
</dbReference>
<reference evidence="9 10" key="1">
    <citation type="submission" date="2017-08" db="EMBL/GenBank/DDBJ databases">
        <title>Complete Genome Sequence of Streptomyces formicae KY5, the formicamycin producer.</title>
        <authorList>
            <person name="Holmes N.A."/>
            <person name="Devine R."/>
            <person name="Qin Z."/>
            <person name="Seipke R.F."/>
            <person name="Wilkinson B."/>
            <person name="Hutchings M.I."/>
        </authorList>
    </citation>
    <scope>NUCLEOTIDE SEQUENCE [LARGE SCALE GENOMIC DNA]</scope>
    <source>
        <strain evidence="9 10">KY5</strain>
    </source>
</reference>
<accession>A0A291Q2G9</accession>
<dbReference type="FunFam" id="3.40.50.980:FF:000001">
    <property type="entry name" value="Non-ribosomal peptide synthetase"/>
    <property type="match status" value="4"/>
</dbReference>
<dbReference type="Gene3D" id="3.30.300.30">
    <property type="match status" value="4"/>
</dbReference>
<dbReference type="Pfam" id="PF00550">
    <property type="entry name" value="PP-binding"/>
    <property type="match status" value="4"/>
</dbReference>
<comment type="cofactor">
    <cofactor evidence="1">
        <name>pantetheine 4'-phosphate</name>
        <dbReference type="ChEBI" id="CHEBI:47942"/>
    </cofactor>
</comment>
<dbReference type="InterPro" id="IPR010071">
    <property type="entry name" value="AA_adenyl_dom"/>
</dbReference>
<dbReference type="SUPFAM" id="SSF52777">
    <property type="entry name" value="CoA-dependent acyltransferases"/>
    <property type="match status" value="10"/>
</dbReference>
<dbReference type="InterPro" id="IPR025110">
    <property type="entry name" value="AMP-bd_C"/>
</dbReference>
<dbReference type="FunFam" id="1.10.1200.10:FF:000005">
    <property type="entry name" value="Nonribosomal peptide synthetase 1"/>
    <property type="match status" value="1"/>
</dbReference>
<dbReference type="SUPFAM" id="SSF56801">
    <property type="entry name" value="Acetyl-CoA synthetase-like"/>
    <property type="match status" value="4"/>
</dbReference>
<comment type="similarity">
    <text evidence="2">Belongs to the ATP-dependent AMP-binding enzyme family.</text>
</comment>
<protein>
    <submittedName>
        <fullName evidence="9">Siderophore biosynthesis non-ribosomal peptide synthetase modules, Bacillibactin synthetase component F</fullName>
    </submittedName>
</protein>
<evidence type="ECO:0000259" key="8">
    <source>
        <dbReference type="PROSITE" id="PS50075"/>
    </source>
</evidence>
<dbReference type="InterPro" id="IPR009081">
    <property type="entry name" value="PP-bd_ACP"/>
</dbReference>
<dbReference type="FunFam" id="3.30.300.30:FF:000010">
    <property type="entry name" value="Enterobactin synthetase component F"/>
    <property type="match status" value="4"/>
</dbReference>
<organism evidence="9 10">
    <name type="scientific">Streptomyces formicae</name>
    <dbReference type="NCBI Taxonomy" id="1616117"/>
    <lineage>
        <taxon>Bacteria</taxon>
        <taxon>Bacillati</taxon>
        <taxon>Actinomycetota</taxon>
        <taxon>Actinomycetes</taxon>
        <taxon>Kitasatosporales</taxon>
        <taxon>Streptomycetaceae</taxon>
        <taxon>Streptomyces</taxon>
    </lineage>
</organism>
<dbReference type="GO" id="GO:0017000">
    <property type="term" value="P:antibiotic biosynthetic process"/>
    <property type="evidence" value="ECO:0007669"/>
    <property type="project" value="UniProtKB-KW"/>
</dbReference>
<evidence type="ECO:0000313" key="9">
    <source>
        <dbReference type="EMBL" id="ATL25676.1"/>
    </source>
</evidence>
<dbReference type="EMBL" id="CP022685">
    <property type="protein sequence ID" value="ATL25676.1"/>
    <property type="molecule type" value="Genomic_DNA"/>
</dbReference>
<dbReference type="CDD" id="cd19540">
    <property type="entry name" value="LCL_NRPS-like"/>
    <property type="match status" value="3"/>
</dbReference>
<feature type="domain" description="Carrier" evidence="8">
    <location>
        <begin position="965"/>
        <end position="1040"/>
    </location>
</feature>
<dbReference type="FunFam" id="3.40.50.12780:FF:000012">
    <property type="entry name" value="Non-ribosomal peptide synthetase"/>
    <property type="match status" value="4"/>
</dbReference>
<feature type="domain" description="Carrier" evidence="8">
    <location>
        <begin position="2024"/>
        <end position="2099"/>
    </location>
</feature>
<dbReference type="SUPFAM" id="SSF47336">
    <property type="entry name" value="ACP-like"/>
    <property type="match status" value="4"/>
</dbReference>
<evidence type="ECO:0000256" key="4">
    <source>
        <dbReference type="ARBA" id="ARBA00022553"/>
    </source>
</evidence>
<dbReference type="NCBIfam" id="TIGR01720">
    <property type="entry name" value="NRPS-para261"/>
    <property type="match status" value="1"/>
</dbReference>
<dbReference type="CDD" id="cd17646">
    <property type="entry name" value="A_NRPS_AB3403-like"/>
    <property type="match status" value="1"/>
</dbReference>
<dbReference type="GO" id="GO:0043041">
    <property type="term" value="P:amino acid activation for nonribosomal peptide biosynthetic process"/>
    <property type="evidence" value="ECO:0007669"/>
    <property type="project" value="TreeGrafter"/>
</dbReference>
<dbReference type="InterPro" id="IPR036736">
    <property type="entry name" value="ACP-like_sf"/>
</dbReference>
<keyword evidence="5" id="KW-0677">Repeat</keyword>
<dbReference type="InterPro" id="IPR023213">
    <property type="entry name" value="CAT-like_dom_sf"/>
</dbReference>